<evidence type="ECO:0000256" key="1">
    <source>
        <dbReference type="ARBA" id="ARBA00010641"/>
    </source>
</evidence>
<gene>
    <name evidence="8" type="ORF">GCM10011398_32480</name>
</gene>
<keyword evidence="3" id="KW-0731">Sigma factor</keyword>
<dbReference type="InterPro" id="IPR013324">
    <property type="entry name" value="RNA_pol_sigma_r3/r4-like"/>
</dbReference>
<comment type="similarity">
    <text evidence="1">Belongs to the sigma-70 factor family. ECF subfamily.</text>
</comment>
<dbReference type="InterPro" id="IPR039425">
    <property type="entry name" value="RNA_pol_sigma-70-like"/>
</dbReference>
<dbReference type="PANTHER" id="PTHR43133:SF8">
    <property type="entry name" value="RNA POLYMERASE SIGMA FACTOR HI_1459-RELATED"/>
    <property type="match status" value="1"/>
</dbReference>
<evidence type="ECO:0000259" key="7">
    <source>
        <dbReference type="Pfam" id="PF08281"/>
    </source>
</evidence>
<dbReference type="Gene3D" id="1.10.10.10">
    <property type="entry name" value="Winged helix-like DNA-binding domain superfamily/Winged helix DNA-binding domain"/>
    <property type="match status" value="1"/>
</dbReference>
<dbReference type="Proteomes" id="UP000622860">
    <property type="component" value="Unassembled WGS sequence"/>
</dbReference>
<keyword evidence="2" id="KW-0805">Transcription regulation</keyword>
<evidence type="ECO:0000256" key="5">
    <source>
        <dbReference type="ARBA" id="ARBA00023163"/>
    </source>
</evidence>
<dbReference type="EMBL" id="BMFR01000018">
    <property type="protein sequence ID" value="GGG84344.1"/>
    <property type="molecule type" value="Genomic_DNA"/>
</dbReference>
<reference evidence="8" key="1">
    <citation type="journal article" date="2014" name="Int. J. Syst. Evol. Microbiol.">
        <title>Complete genome sequence of Corynebacterium casei LMG S-19264T (=DSM 44701T), isolated from a smear-ripened cheese.</title>
        <authorList>
            <consortium name="US DOE Joint Genome Institute (JGI-PGF)"/>
            <person name="Walter F."/>
            <person name="Albersmeier A."/>
            <person name="Kalinowski J."/>
            <person name="Ruckert C."/>
        </authorList>
    </citation>
    <scope>NUCLEOTIDE SEQUENCE</scope>
    <source>
        <strain evidence="8">CGMCC 1.12754</strain>
    </source>
</reference>
<evidence type="ECO:0000313" key="9">
    <source>
        <dbReference type="Proteomes" id="UP000622860"/>
    </source>
</evidence>
<comment type="caution">
    <text evidence="8">The sequence shown here is derived from an EMBL/GenBank/DDBJ whole genome shotgun (WGS) entry which is preliminary data.</text>
</comment>
<dbReference type="GO" id="GO:0006352">
    <property type="term" value="P:DNA-templated transcription initiation"/>
    <property type="evidence" value="ECO:0007669"/>
    <property type="project" value="InterPro"/>
</dbReference>
<keyword evidence="4" id="KW-0238">DNA-binding</keyword>
<dbReference type="GO" id="GO:0016987">
    <property type="term" value="F:sigma factor activity"/>
    <property type="evidence" value="ECO:0007669"/>
    <property type="project" value="UniProtKB-KW"/>
</dbReference>
<protein>
    <recommendedName>
        <fullName evidence="10">RNA polymerase sigma factor</fullName>
    </recommendedName>
</protein>
<dbReference type="AlphaFoldDB" id="A0A917HMD1"/>
<evidence type="ECO:0000256" key="2">
    <source>
        <dbReference type="ARBA" id="ARBA00023015"/>
    </source>
</evidence>
<feature type="domain" description="RNA polymerase sigma factor 70 region 4 type 2" evidence="7">
    <location>
        <begin position="115"/>
        <end position="161"/>
    </location>
</feature>
<dbReference type="InterPro" id="IPR013249">
    <property type="entry name" value="RNA_pol_sigma70_r4_t2"/>
</dbReference>
<organism evidence="8 9">
    <name type="scientific">Virgibacillus oceani</name>
    <dbReference type="NCBI Taxonomy" id="1479511"/>
    <lineage>
        <taxon>Bacteria</taxon>
        <taxon>Bacillati</taxon>
        <taxon>Bacillota</taxon>
        <taxon>Bacilli</taxon>
        <taxon>Bacillales</taxon>
        <taxon>Bacillaceae</taxon>
        <taxon>Virgibacillus</taxon>
    </lineage>
</organism>
<evidence type="ECO:0000256" key="3">
    <source>
        <dbReference type="ARBA" id="ARBA00023082"/>
    </source>
</evidence>
<dbReference type="Pfam" id="PF04542">
    <property type="entry name" value="Sigma70_r2"/>
    <property type="match status" value="1"/>
</dbReference>
<accession>A0A917HMD1</accession>
<evidence type="ECO:0000313" key="8">
    <source>
        <dbReference type="EMBL" id="GGG84344.1"/>
    </source>
</evidence>
<evidence type="ECO:0008006" key="10">
    <source>
        <dbReference type="Google" id="ProtNLM"/>
    </source>
</evidence>
<keyword evidence="5" id="KW-0804">Transcription</keyword>
<dbReference type="InterPro" id="IPR014284">
    <property type="entry name" value="RNA_pol_sigma-70_dom"/>
</dbReference>
<feature type="domain" description="RNA polymerase sigma-70 region 2" evidence="6">
    <location>
        <begin position="20"/>
        <end position="83"/>
    </location>
</feature>
<dbReference type="RefSeq" id="WP_188456418.1">
    <property type="nucleotide sequence ID" value="NZ_BMFR01000018.1"/>
</dbReference>
<dbReference type="GO" id="GO:0003677">
    <property type="term" value="F:DNA binding"/>
    <property type="evidence" value="ECO:0007669"/>
    <property type="project" value="UniProtKB-KW"/>
</dbReference>
<sequence>MRPLVNKTPIAMNQEFEDTIKKYMHDLRKYCLSLTKTKWDGEDLLQDTLIKAYKGWQKKPKPIAKAYLLRIASNTWIDKHRKRELDERLHEDMNDLGHEGVPANDTVHQVINILLNEFTLKQRIVLILVEGFGYSLKETANALSVTESSIKALLHRARKKLKANSGFIENYYPEDDESPTYITALRNGNPDAVIQLYKNGDNSPVMSSMEGKESVSPLFQSFGSGNTFYVLVSILTKDGGILYMPFYRSELSAVLSQIAMFRQQEFSAVA</sequence>
<evidence type="ECO:0000259" key="6">
    <source>
        <dbReference type="Pfam" id="PF04542"/>
    </source>
</evidence>
<keyword evidence="9" id="KW-1185">Reference proteome</keyword>
<evidence type="ECO:0000256" key="4">
    <source>
        <dbReference type="ARBA" id="ARBA00023125"/>
    </source>
</evidence>
<dbReference type="Gene3D" id="1.10.1740.10">
    <property type="match status" value="1"/>
</dbReference>
<dbReference type="SUPFAM" id="SSF88946">
    <property type="entry name" value="Sigma2 domain of RNA polymerase sigma factors"/>
    <property type="match status" value="1"/>
</dbReference>
<dbReference type="CDD" id="cd06171">
    <property type="entry name" value="Sigma70_r4"/>
    <property type="match status" value="1"/>
</dbReference>
<dbReference type="InterPro" id="IPR007627">
    <property type="entry name" value="RNA_pol_sigma70_r2"/>
</dbReference>
<proteinExistence type="inferred from homology"/>
<dbReference type="InterPro" id="IPR036388">
    <property type="entry name" value="WH-like_DNA-bd_sf"/>
</dbReference>
<dbReference type="Pfam" id="PF08281">
    <property type="entry name" value="Sigma70_r4_2"/>
    <property type="match status" value="1"/>
</dbReference>
<dbReference type="SUPFAM" id="SSF88659">
    <property type="entry name" value="Sigma3 and sigma4 domains of RNA polymerase sigma factors"/>
    <property type="match status" value="1"/>
</dbReference>
<dbReference type="NCBIfam" id="TIGR02937">
    <property type="entry name" value="sigma70-ECF"/>
    <property type="match status" value="1"/>
</dbReference>
<dbReference type="PANTHER" id="PTHR43133">
    <property type="entry name" value="RNA POLYMERASE ECF-TYPE SIGMA FACTO"/>
    <property type="match status" value="1"/>
</dbReference>
<name>A0A917HMD1_9BACI</name>
<reference evidence="8" key="2">
    <citation type="submission" date="2020-09" db="EMBL/GenBank/DDBJ databases">
        <authorList>
            <person name="Sun Q."/>
            <person name="Zhou Y."/>
        </authorList>
    </citation>
    <scope>NUCLEOTIDE SEQUENCE</scope>
    <source>
        <strain evidence="8">CGMCC 1.12754</strain>
    </source>
</reference>
<dbReference type="InterPro" id="IPR013325">
    <property type="entry name" value="RNA_pol_sigma_r2"/>
</dbReference>